<organism evidence="1 2">
    <name type="scientific">Calothrix parietina FACHB-288</name>
    <dbReference type="NCBI Taxonomy" id="2692896"/>
    <lineage>
        <taxon>Bacteria</taxon>
        <taxon>Bacillati</taxon>
        <taxon>Cyanobacteriota</taxon>
        <taxon>Cyanophyceae</taxon>
        <taxon>Nostocales</taxon>
        <taxon>Calotrichaceae</taxon>
        <taxon>Calothrix</taxon>
    </lineage>
</organism>
<gene>
    <name evidence="1" type="ORF">H6G24_12765</name>
</gene>
<dbReference type="Proteomes" id="UP000658514">
    <property type="component" value="Unassembled WGS sequence"/>
</dbReference>
<evidence type="ECO:0008006" key="3">
    <source>
        <dbReference type="Google" id="ProtNLM"/>
    </source>
</evidence>
<keyword evidence="2" id="KW-1185">Reference proteome</keyword>
<dbReference type="RefSeq" id="WP_190542314.1">
    <property type="nucleotide sequence ID" value="NZ_CAWPNO010000048.1"/>
</dbReference>
<evidence type="ECO:0000313" key="1">
    <source>
        <dbReference type="EMBL" id="MBD2196363.1"/>
    </source>
</evidence>
<comment type="caution">
    <text evidence="1">The sequence shown here is derived from an EMBL/GenBank/DDBJ whole genome shotgun (WGS) entry which is preliminary data.</text>
</comment>
<protein>
    <recommendedName>
        <fullName evidence="3">TPR repeat-containing protein</fullName>
    </recommendedName>
</protein>
<reference evidence="1 2" key="1">
    <citation type="journal article" date="2020" name="ISME J.">
        <title>Comparative genomics reveals insights into cyanobacterial evolution and habitat adaptation.</title>
        <authorList>
            <person name="Chen M.Y."/>
            <person name="Teng W.K."/>
            <person name="Zhao L."/>
            <person name="Hu C.X."/>
            <person name="Zhou Y.K."/>
            <person name="Han B.P."/>
            <person name="Song L.R."/>
            <person name="Shu W.S."/>
        </authorList>
    </citation>
    <scope>NUCLEOTIDE SEQUENCE [LARGE SCALE GENOMIC DNA]</scope>
    <source>
        <strain evidence="1 2">FACHB-288</strain>
    </source>
</reference>
<evidence type="ECO:0000313" key="2">
    <source>
        <dbReference type="Proteomes" id="UP000658514"/>
    </source>
</evidence>
<proteinExistence type="predicted"/>
<name>A0ABR8A906_9CYAN</name>
<dbReference type="EMBL" id="JACJQH010000017">
    <property type="protein sequence ID" value="MBD2196363.1"/>
    <property type="molecule type" value="Genomic_DNA"/>
</dbReference>
<accession>A0ABR8A906</accession>
<sequence>MAAAPTLVTQGEKLASVSKFDKAVAKFKQAKEWNLQLDINPEAKAKEYFVKQNN</sequence>